<feature type="chain" id="PRO_5002490255" description="Fimbrillin family protein" evidence="1">
    <location>
        <begin position="20"/>
        <end position="324"/>
    </location>
</feature>
<dbReference type="RefSeq" id="WP_028726369.1">
    <property type="nucleotide sequence ID" value="NZ_AUAE01000009.1"/>
</dbReference>
<evidence type="ECO:0008006" key="4">
    <source>
        <dbReference type="Google" id="ProtNLM"/>
    </source>
</evidence>
<dbReference type="InterPro" id="IPR042278">
    <property type="entry name" value="Mfa-like_1_N"/>
</dbReference>
<dbReference type="EMBL" id="AQHW01000009">
    <property type="protein sequence ID" value="KKB58594.1"/>
    <property type="molecule type" value="Genomic_DNA"/>
</dbReference>
<accession>A0A0F5JLL8</accession>
<proteinExistence type="predicted"/>
<keyword evidence="3" id="KW-1185">Reference proteome</keyword>
<dbReference type="Proteomes" id="UP000033035">
    <property type="component" value="Unassembled WGS sequence"/>
</dbReference>
<evidence type="ECO:0000313" key="3">
    <source>
        <dbReference type="Proteomes" id="UP000033035"/>
    </source>
</evidence>
<dbReference type="Gene3D" id="2.60.40.2630">
    <property type="match status" value="1"/>
</dbReference>
<dbReference type="Gene3D" id="2.60.40.2620">
    <property type="entry name" value="Fimbrillin-like"/>
    <property type="match status" value="1"/>
</dbReference>
<keyword evidence="1" id="KW-0732">Signal</keyword>
<reference evidence="2 3" key="1">
    <citation type="submission" date="2013-04" db="EMBL/GenBank/DDBJ databases">
        <title>The Genome Sequence of Parabacteroides gordonii DSM 23371.</title>
        <authorList>
            <consortium name="The Broad Institute Genomics Platform"/>
            <person name="Earl A."/>
            <person name="Ward D."/>
            <person name="Feldgarden M."/>
            <person name="Gevers D."/>
            <person name="Martens E."/>
            <person name="Sakamoto M."/>
            <person name="Benno Y."/>
            <person name="Suzuki N."/>
            <person name="Matsunaga N."/>
            <person name="Koshihara K."/>
            <person name="Seki M."/>
            <person name="Komiya H."/>
            <person name="Walker B."/>
            <person name="Young S."/>
            <person name="Zeng Q."/>
            <person name="Gargeya S."/>
            <person name="Fitzgerald M."/>
            <person name="Haas B."/>
            <person name="Abouelleil A."/>
            <person name="Allen A.W."/>
            <person name="Alvarado L."/>
            <person name="Arachchi H.M."/>
            <person name="Berlin A.M."/>
            <person name="Chapman S.B."/>
            <person name="Gainer-Dewar J."/>
            <person name="Goldberg J."/>
            <person name="Griggs A."/>
            <person name="Gujja S."/>
            <person name="Hansen M."/>
            <person name="Howarth C."/>
            <person name="Imamovic A."/>
            <person name="Ireland A."/>
            <person name="Larimer J."/>
            <person name="McCowan C."/>
            <person name="Murphy C."/>
            <person name="Pearson M."/>
            <person name="Poon T.W."/>
            <person name="Priest M."/>
            <person name="Roberts A."/>
            <person name="Saif S."/>
            <person name="Shea T."/>
            <person name="Sisk P."/>
            <person name="Sykes S."/>
            <person name="Wortman J."/>
            <person name="Nusbaum C."/>
            <person name="Birren B."/>
        </authorList>
    </citation>
    <scope>NUCLEOTIDE SEQUENCE [LARGE SCALE GENOMIC DNA]</scope>
    <source>
        <strain evidence="2 3">MS-1</strain>
    </source>
</reference>
<protein>
    <recommendedName>
        <fullName evidence="4">Fimbrillin family protein</fullName>
    </recommendedName>
</protein>
<evidence type="ECO:0000313" key="2">
    <source>
        <dbReference type="EMBL" id="KKB58594.1"/>
    </source>
</evidence>
<dbReference type="CDD" id="cd13121">
    <property type="entry name" value="BF2867_like_C"/>
    <property type="match status" value="1"/>
</dbReference>
<dbReference type="STRING" id="1203610.HMPREF1536_01471"/>
<dbReference type="HOGENOM" id="CLU_830687_0_0_10"/>
<comment type="caution">
    <text evidence="2">The sequence shown here is derived from an EMBL/GenBank/DDBJ whole genome shotgun (WGS) entry which is preliminary data.</text>
</comment>
<dbReference type="AlphaFoldDB" id="A0A0F5JLL8"/>
<dbReference type="PROSITE" id="PS51257">
    <property type="entry name" value="PROKAR_LIPOPROTEIN"/>
    <property type="match status" value="1"/>
</dbReference>
<feature type="signal peptide" evidence="1">
    <location>
        <begin position="1"/>
        <end position="19"/>
    </location>
</feature>
<name>A0A0F5JLL8_9BACT</name>
<dbReference type="CDD" id="cd13120">
    <property type="entry name" value="BF2867_like_N"/>
    <property type="match status" value="1"/>
</dbReference>
<gene>
    <name evidence="2" type="ORF">HMPREF1536_01471</name>
</gene>
<evidence type="ECO:0000256" key="1">
    <source>
        <dbReference type="SAM" id="SignalP"/>
    </source>
</evidence>
<dbReference type="PATRIC" id="fig|1203610.3.peg.1507"/>
<organism evidence="2 3">
    <name type="scientific">Parabacteroides gordonii MS-1 = DSM 23371</name>
    <dbReference type="NCBI Taxonomy" id="1203610"/>
    <lineage>
        <taxon>Bacteria</taxon>
        <taxon>Pseudomonadati</taxon>
        <taxon>Bacteroidota</taxon>
        <taxon>Bacteroidia</taxon>
        <taxon>Bacteroidales</taxon>
        <taxon>Tannerellaceae</taxon>
        <taxon>Parabacteroides</taxon>
    </lineage>
</organism>
<sequence>MKTLVLSMISIAATVAAMTACTSESDGIDDLTKDAPVEIKMSAKVLNIETRATGPINDVNTAIDDIGFIRKDAKPADANTIDWTTSPTEYSAKIAAGGAITFTPVPYYPADKATSAYMIGYHPKRTVTSGAVEYTIDGNTDIMYAERVDGNKEKTTALTPNFNHLLSQLVLKITGGTTEAEANAAAAAWGTISSISVKSIQPKYTLALSTGKLTVVTNDNEATAINFEAPASGFPTIATTTDDAGYCMIPPQGSQITLAVTTDKTTKDVIITIPERTGENPRPANTTLAGEAYTVTLTFKANEIESTASVTAWTPVAGGEGTVD</sequence>